<feature type="compositionally biased region" description="Polar residues" evidence="11">
    <location>
        <begin position="223"/>
        <end position="242"/>
    </location>
</feature>
<dbReference type="GO" id="GO:0005634">
    <property type="term" value="C:nucleus"/>
    <property type="evidence" value="ECO:0007669"/>
    <property type="project" value="UniProtKB-SubCell"/>
</dbReference>
<evidence type="ECO:0000256" key="1">
    <source>
        <dbReference type="ARBA" id="ARBA00004123"/>
    </source>
</evidence>
<keyword evidence="15" id="KW-1185">Reference proteome</keyword>
<dbReference type="CDD" id="cd00086">
    <property type="entry name" value="homeodomain"/>
    <property type="match status" value="1"/>
</dbReference>
<evidence type="ECO:0000256" key="8">
    <source>
        <dbReference type="ARBA" id="ARBA00023163"/>
    </source>
</evidence>
<feature type="DNA-binding region" description="Homeobox" evidence="10">
    <location>
        <begin position="259"/>
        <end position="324"/>
    </location>
</feature>
<gene>
    <name evidence="14" type="ORF">WN55_01098</name>
</gene>
<protein>
    <submittedName>
        <fullName evidence="14">Paired box protein Pax-6</fullName>
    </submittedName>
</protein>
<dbReference type="GO" id="GO:0048513">
    <property type="term" value="P:animal organ development"/>
    <property type="evidence" value="ECO:0007669"/>
    <property type="project" value="UniProtKB-ARBA"/>
</dbReference>
<evidence type="ECO:0000256" key="6">
    <source>
        <dbReference type="ARBA" id="ARBA00023125"/>
    </source>
</evidence>
<feature type="region of interest" description="Disordered" evidence="11">
    <location>
        <begin position="189"/>
        <end position="251"/>
    </location>
</feature>
<dbReference type="PROSITE" id="PS51057">
    <property type="entry name" value="PAIRED_2"/>
    <property type="match status" value="1"/>
</dbReference>
<name>A0A154PE02_DUFNO</name>
<feature type="compositionally biased region" description="Low complexity" evidence="11">
    <location>
        <begin position="425"/>
        <end position="453"/>
    </location>
</feature>
<evidence type="ECO:0000259" key="13">
    <source>
        <dbReference type="PROSITE" id="PS51057"/>
    </source>
</evidence>
<feature type="domain" description="Paired" evidence="13">
    <location>
        <begin position="14"/>
        <end position="140"/>
    </location>
</feature>
<reference evidence="14 15" key="1">
    <citation type="submission" date="2015-07" db="EMBL/GenBank/DDBJ databases">
        <title>The genome of Dufourea novaeangliae.</title>
        <authorList>
            <person name="Pan H."/>
            <person name="Kapheim K."/>
        </authorList>
    </citation>
    <scope>NUCLEOTIDE SEQUENCE [LARGE SCALE GENOMIC DNA]</scope>
    <source>
        <strain evidence="14">0120121106</strain>
        <tissue evidence="14">Whole body</tissue>
    </source>
</reference>
<accession>A0A154PE02</accession>
<evidence type="ECO:0000256" key="4">
    <source>
        <dbReference type="ARBA" id="ARBA00022724"/>
    </source>
</evidence>
<evidence type="ECO:0000313" key="15">
    <source>
        <dbReference type="Proteomes" id="UP000076502"/>
    </source>
</evidence>
<feature type="compositionally biased region" description="Gly residues" evidence="11">
    <location>
        <begin position="338"/>
        <end position="348"/>
    </location>
</feature>
<dbReference type="InterPro" id="IPR001523">
    <property type="entry name" value="Paired_dom"/>
</dbReference>
<dbReference type="Proteomes" id="UP000076502">
    <property type="component" value="Unassembled WGS sequence"/>
</dbReference>
<dbReference type="AlphaFoldDB" id="A0A154PE02"/>
<comment type="subcellular location">
    <subcellularLocation>
        <location evidence="1 10">Nucleus</location>
    </subcellularLocation>
</comment>
<feature type="domain" description="Homeobox" evidence="12">
    <location>
        <begin position="257"/>
        <end position="323"/>
    </location>
</feature>
<evidence type="ECO:0000256" key="9">
    <source>
        <dbReference type="ARBA" id="ARBA00023242"/>
    </source>
</evidence>
<dbReference type="PRINTS" id="PR00027">
    <property type="entry name" value="PAIREDBOX"/>
</dbReference>
<evidence type="ECO:0000256" key="10">
    <source>
        <dbReference type="PROSITE-ProRule" id="PRU00108"/>
    </source>
</evidence>
<keyword evidence="5" id="KW-0805">Transcription regulation</keyword>
<organism evidence="14 15">
    <name type="scientific">Dufourea novaeangliae</name>
    <name type="common">Sweat bee</name>
    <dbReference type="NCBI Taxonomy" id="178035"/>
    <lineage>
        <taxon>Eukaryota</taxon>
        <taxon>Metazoa</taxon>
        <taxon>Ecdysozoa</taxon>
        <taxon>Arthropoda</taxon>
        <taxon>Hexapoda</taxon>
        <taxon>Insecta</taxon>
        <taxon>Pterygota</taxon>
        <taxon>Neoptera</taxon>
        <taxon>Endopterygota</taxon>
        <taxon>Hymenoptera</taxon>
        <taxon>Apocrita</taxon>
        <taxon>Aculeata</taxon>
        <taxon>Apoidea</taxon>
        <taxon>Anthophila</taxon>
        <taxon>Halictidae</taxon>
        <taxon>Rophitinae</taxon>
        <taxon>Dufourea</taxon>
    </lineage>
</organism>
<evidence type="ECO:0000256" key="3">
    <source>
        <dbReference type="ARBA" id="ARBA00022473"/>
    </source>
</evidence>
<feature type="region of interest" description="Disordered" evidence="11">
    <location>
        <begin position="336"/>
        <end position="355"/>
    </location>
</feature>
<keyword evidence="3" id="KW-0217">Developmental protein</keyword>
<feature type="compositionally biased region" description="Basic and acidic residues" evidence="11">
    <location>
        <begin position="211"/>
        <end position="222"/>
    </location>
</feature>
<keyword evidence="9 10" id="KW-0539">Nucleus</keyword>
<keyword evidence="6 10" id="KW-0238">DNA-binding</keyword>
<dbReference type="GO" id="GO:0000981">
    <property type="term" value="F:DNA-binding transcription factor activity, RNA polymerase II-specific"/>
    <property type="evidence" value="ECO:0007669"/>
    <property type="project" value="TreeGrafter"/>
</dbReference>
<feature type="compositionally biased region" description="Polar residues" evidence="11">
    <location>
        <begin position="197"/>
        <end position="206"/>
    </location>
</feature>
<dbReference type="SMART" id="SM00389">
    <property type="entry name" value="HOX"/>
    <property type="match status" value="1"/>
</dbReference>
<keyword evidence="7 10" id="KW-0371">Homeobox</keyword>
<evidence type="ECO:0000256" key="11">
    <source>
        <dbReference type="SAM" id="MobiDB-lite"/>
    </source>
</evidence>
<dbReference type="Pfam" id="PF00292">
    <property type="entry name" value="PAX"/>
    <property type="match status" value="1"/>
</dbReference>
<dbReference type="PROSITE" id="PS50071">
    <property type="entry name" value="HOMEOBOX_2"/>
    <property type="match status" value="1"/>
</dbReference>
<dbReference type="STRING" id="178035.A0A154PE02"/>
<dbReference type="EMBL" id="KQ434886">
    <property type="protein sequence ID" value="KZC10115.1"/>
    <property type="molecule type" value="Genomic_DNA"/>
</dbReference>
<dbReference type="GO" id="GO:0051240">
    <property type="term" value="P:positive regulation of multicellular organismal process"/>
    <property type="evidence" value="ECO:0007669"/>
    <property type="project" value="UniProtKB-ARBA"/>
</dbReference>
<dbReference type="PROSITE" id="PS00034">
    <property type="entry name" value="PAIRED_1"/>
    <property type="match status" value="1"/>
</dbReference>
<dbReference type="Gene3D" id="1.10.10.10">
    <property type="entry name" value="Winged helix-like DNA-binding domain superfamily/Winged helix DNA-binding domain"/>
    <property type="match status" value="2"/>
</dbReference>
<keyword evidence="4" id="KW-0563">Paired box</keyword>
<keyword evidence="8" id="KW-0804">Transcription</keyword>
<dbReference type="InterPro" id="IPR043565">
    <property type="entry name" value="PAX_fam"/>
</dbReference>
<dbReference type="PANTHER" id="PTHR45636:SF41">
    <property type="entry name" value="PAIRED BOX PROTEIN PAX-6-RELATED"/>
    <property type="match status" value="1"/>
</dbReference>
<evidence type="ECO:0000259" key="12">
    <source>
        <dbReference type="PROSITE" id="PS50071"/>
    </source>
</evidence>
<evidence type="ECO:0000256" key="2">
    <source>
        <dbReference type="ARBA" id="ARBA00005733"/>
    </source>
</evidence>
<comment type="similarity">
    <text evidence="2">Belongs to the paired homeobox family.</text>
</comment>
<dbReference type="OrthoDB" id="3225452at2759"/>
<dbReference type="CDD" id="cd00131">
    <property type="entry name" value="PAX"/>
    <property type="match status" value="1"/>
</dbReference>
<dbReference type="Gene3D" id="1.10.10.60">
    <property type="entry name" value="Homeodomain-like"/>
    <property type="match status" value="1"/>
</dbReference>
<feature type="region of interest" description="Disordered" evidence="11">
    <location>
        <begin position="424"/>
        <end position="465"/>
    </location>
</feature>
<dbReference type="InterPro" id="IPR043182">
    <property type="entry name" value="PAIRED_DNA-bd_dom"/>
</dbReference>
<dbReference type="FunFam" id="1.10.10.10:FF:000069">
    <property type="entry name" value="Paired box protein Pax-6"/>
    <property type="match status" value="1"/>
</dbReference>
<dbReference type="GO" id="GO:0009791">
    <property type="term" value="P:post-embryonic development"/>
    <property type="evidence" value="ECO:0007669"/>
    <property type="project" value="UniProtKB-ARBA"/>
</dbReference>
<dbReference type="InterPro" id="IPR001356">
    <property type="entry name" value="HD"/>
</dbReference>
<dbReference type="GO" id="GO:0000978">
    <property type="term" value="F:RNA polymerase II cis-regulatory region sequence-specific DNA binding"/>
    <property type="evidence" value="ECO:0007669"/>
    <property type="project" value="TreeGrafter"/>
</dbReference>
<evidence type="ECO:0000313" key="14">
    <source>
        <dbReference type="EMBL" id="KZC10115.1"/>
    </source>
</evidence>
<dbReference type="FunFam" id="1.10.10.10:FF:000003">
    <property type="entry name" value="Paired box protein Pax-6"/>
    <property type="match status" value="1"/>
</dbReference>
<dbReference type="InterPro" id="IPR009057">
    <property type="entry name" value="Homeodomain-like_sf"/>
</dbReference>
<evidence type="ECO:0000256" key="7">
    <source>
        <dbReference type="ARBA" id="ARBA00023155"/>
    </source>
</evidence>
<dbReference type="SMART" id="SM00351">
    <property type="entry name" value="PAX"/>
    <property type="match status" value="1"/>
</dbReference>
<evidence type="ECO:0000256" key="5">
    <source>
        <dbReference type="ARBA" id="ARBA00023015"/>
    </source>
</evidence>
<dbReference type="PANTHER" id="PTHR45636">
    <property type="entry name" value="PAIRED BOX PROTEIN PAX-6-RELATED-RELATED"/>
    <property type="match status" value="1"/>
</dbReference>
<proteinExistence type="inferred from homology"/>
<dbReference type="SUPFAM" id="SSF46689">
    <property type="entry name" value="Homeodomain-like"/>
    <property type="match status" value="2"/>
</dbReference>
<dbReference type="InterPro" id="IPR036388">
    <property type="entry name" value="WH-like_DNA-bd_sf"/>
</dbReference>
<sequence>MVGQNSIFGCSAAGHSGVNQLGGVYVNGRPLPDSTRQKIVELAHSGARPCDISRILQVSNGCVSKILGRYYETGSIKPRAIGGSKPRVATTPVVNKIADYKRECPSIFAWEIRDRLLQEGVCNNDNIPSVSSINRVLRNLASQKEQQAAAVQAHQGAESVYDKLRMFNGQAAGWPPAWYSATPSHHPLATGIPTAATPGSGQSLLPGSQLHGRDDSLLKRSDTGSLLSHQQETTSDGNSEHNSSGDEDSQVRLRLKRKLQRNRTSFSNEQIDSLEKDGLRGFRTRNHGNVASPGSDALIVTKAPSFRRLQVWFSNRRAKWRREEKLRNQRRAAVDQVVGGGSGGGGGSTAPPAATPATPRLPLNAGFNAMYSSIPQPIATMPDTYSSMSSSLGGSMGGSCLQQRAEGYPAYVFHEPLHSLTQSYSHAHSAAAHSQPHRGIPTSHGGTPTTPGGQPAGPGGVISAGVSVPVQIPSQTPDLTGNYWPRLQ</sequence>